<dbReference type="GO" id="GO:0006357">
    <property type="term" value="P:regulation of transcription by RNA polymerase II"/>
    <property type="evidence" value="ECO:0007669"/>
    <property type="project" value="InterPro"/>
</dbReference>
<evidence type="ECO:0000256" key="5">
    <source>
        <dbReference type="ARBA" id="ARBA00023163"/>
    </source>
</evidence>
<evidence type="ECO:0000256" key="8">
    <source>
        <dbReference type="RuleBase" id="RU364141"/>
    </source>
</evidence>
<accession>A0A9P1IAZ0</accession>
<evidence type="ECO:0000256" key="3">
    <source>
        <dbReference type="ARBA" id="ARBA00020629"/>
    </source>
</evidence>
<protein>
    <recommendedName>
        <fullName evidence="3 8">Mediator of RNA polymerase II transcription subunit 4</fullName>
    </recommendedName>
    <alternativeName>
        <fullName evidence="7 8">Mediator complex subunit 4</fullName>
    </alternativeName>
</protein>
<comment type="subcellular location">
    <subcellularLocation>
        <location evidence="1 8">Nucleus</location>
    </subcellularLocation>
</comment>
<feature type="region of interest" description="Disordered" evidence="9">
    <location>
        <begin position="187"/>
        <end position="317"/>
    </location>
</feature>
<comment type="similarity">
    <text evidence="2 8">Belongs to the Mediator complex subunit 4 family.</text>
</comment>
<dbReference type="PANTHER" id="PTHR13208">
    <property type="entry name" value="MEDIATOR OF RNA POLYMERASE II TRANSCRIPTION SUBUNIT 4"/>
    <property type="match status" value="1"/>
</dbReference>
<organism evidence="10 11">
    <name type="scientific">Caenorhabditis angaria</name>
    <dbReference type="NCBI Taxonomy" id="860376"/>
    <lineage>
        <taxon>Eukaryota</taxon>
        <taxon>Metazoa</taxon>
        <taxon>Ecdysozoa</taxon>
        <taxon>Nematoda</taxon>
        <taxon>Chromadorea</taxon>
        <taxon>Rhabditida</taxon>
        <taxon>Rhabditina</taxon>
        <taxon>Rhabditomorpha</taxon>
        <taxon>Rhabditoidea</taxon>
        <taxon>Rhabditidae</taxon>
        <taxon>Peloderinae</taxon>
        <taxon>Caenorhabditis</taxon>
    </lineage>
</organism>
<sequence length="317" mass="34877">MSDDRSLRDLLLESADDLDAIVKQIIDALLNRDKNPLLRGGGETVTNMVKMFDSKQDDIRKLLVRVPEYQEREKLISELRDCVQSRDKVIQKVEMSLKACEVALTSSIFQANQKLKSVREAELRPVNSETVIKMAHQISRSYSVSAPLTWQQGDPSRPFPQESEFRNGWLLNPKPIQNHPTLQPIVKQPNQSARTPPVGRGQSPMNSQGQNQQGKVWSPRTGYGPPSTSPLVGLGRGGAITPNQMQRQSWSGGPTASTASPFTKRPTQSPLVSPSMKVKITGLSGPSSRVAPPPIRNIEQMSSDSSSSSSSEDESPK</sequence>
<dbReference type="AlphaFoldDB" id="A0A9P1IAZ0"/>
<evidence type="ECO:0000256" key="7">
    <source>
        <dbReference type="ARBA" id="ARBA00031257"/>
    </source>
</evidence>
<dbReference type="GO" id="GO:0070847">
    <property type="term" value="C:core mediator complex"/>
    <property type="evidence" value="ECO:0007669"/>
    <property type="project" value="TreeGrafter"/>
</dbReference>
<dbReference type="GO" id="GO:0003712">
    <property type="term" value="F:transcription coregulator activity"/>
    <property type="evidence" value="ECO:0007669"/>
    <property type="project" value="InterPro"/>
</dbReference>
<feature type="compositionally biased region" description="Polar residues" evidence="9">
    <location>
        <begin position="203"/>
        <end position="215"/>
    </location>
</feature>
<comment type="caution">
    <text evidence="10">The sequence shown here is derived from an EMBL/GenBank/DDBJ whole genome shotgun (WGS) entry which is preliminary data.</text>
</comment>
<evidence type="ECO:0000256" key="1">
    <source>
        <dbReference type="ARBA" id="ARBA00004123"/>
    </source>
</evidence>
<evidence type="ECO:0000313" key="10">
    <source>
        <dbReference type="EMBL" id="CAI5441513.1"/>
    </source>
</evidence>
<comment type="subunit">
    <text evidence="8">Component of the Mediator complex.</text>
</comment>
<keyword evidence="6 8" id="KW-0539">Nucleus</keyword>
<gene>
    <name evidence="8" type="primary">MED4</name>
    <name evidence="10" type="ORF">CAMP_LOCUS4150</name>
</gene>
<evidence type="ECO:0000256" key="6">
    <source>
        <dbReference type="ARBA" id="ARBA00023242"/>
    </source>
</evidence>
<feature type="compositionally biased region" description="Polar residues" evidence="9">
    <location>
        <begin position="241"/>
        <end position="272"/>
    </location>
</feature>
<name>A0A9P1IAZ0_9PELO</name>
<comment type="function">
    <text evidence="8">Component of the Mediator complex, a coactivator involved in the regulated transcription of nearly all RNA polymerase II-dependent genes. Mediator functions as a bridge to convey information from gene-specific regulatory proteins to the basal RNA polymerase II transcription machinery. Mediator is recruited to promoters by direct interactions with regulatory proteins and serves as a scaffold for the assembly of a functional preinitiation complex with RNA polymerase II and the general transcription factors.</text>
</comment>
<reference evidence="10" key="1">
    <citation type="submission" date="2022-11" db="EMBL/GenBank/DDBJ databases">
        <authorList>
            <person name="Kikuchi T."/>
        </authorList>
    </citation>
    <scope>NUCLEOTIDE SEQUENCE</scope>
    <source>
        <strain evidence="10">PS1010</strain>
    </source>
</reference>
<dbReference type="OrthoDB" id="1929813at2759"/>
<evidence type="ECO:0000313" key="11">
    <source>
        <dbReference type="Proteomes" id="UP001152747"/>
    </source>
</evidence>
<dbReference type="Pfam" id="PF10018">
    <property type="entry name" value="Med4"/>
    <property type="match status" value="1"/>
</dbReference>
<dbReference type="InterPro" id="IPR019258">
    <property type="entry name" value="Mediator_Med4"/>
</dbReference>
<dbReference type="Proteomes" id="UP001152747">
    <property type="component" value="Unassembled WGS sequence"/>
</dbReference>
<dbReference type="GO" id="GO:0016592">
    <property type="term" value="C:mediator complex"/>
    <property type="evidence" value="ECO:0007669"/>
    <property type="project" value="InterPro"/>
</dbReference>
<dbReference type="PANTHER" id="PTHR13208:SF2">
    <property type="entry name" value="MEDIATOR OF RNA POLYMERASE II TRANSCRIPTION SUBUNIT 4"/>
    <property type="match status" value="1"/>
</dbReference>
<evidence type="ECO:0000256" key="9">
    <source>
        <dbReference type="SAM" id="MobiDB-lite"/>
    </source>
</evidence>
<evidence type="ECO:0000256" key="4">
    <source>
        <dbReference type="ARBA" id="ARBA00023015"/>
    </source>
</evidence>
<keyword evidence="5 8" id="KW-0804">Transcription</keyword>
<proteinExistence type="inferred from homology"/>
<dbReference type="EMBL" id="CANHGI010000002">
    <property type="protein sequence ID" value="CAI5441513.1"/>
    <property type="molecule type" value="Genomic_DNA"/>
</dbReference>
<keyword evidence="8" id="KW-0010">Activator</keyword>
<keyword evidence="11" id="KW-1185">Reference proteome</keyword>
<evidence type="ECO:0000256" key="2">
    <source>
        <dbReference type="ARBA" id="ARBA00009626"/>
    </source>
</evidence>
<keyword evidence="4 8" id="KW-0805">Transcription regulation</keyword>